<dbReference type="PANTHER" id="PTHR30204:SF97">
    <property type="entry name" value="MERR FAMILY REGULATORY PROTEIN"/>
    <property type="match status" value="1"/>
</dbReference>
<dbReference type="Proteomes" id="UP000660611">
    <property type="component" value="Unassembled WGS sequence"/>
</dbReference>
<comment type="caution">
    <text evidence="3">The sequence shown here is derived from an EMBL/GenBank/DDBJ whole genome shotgun (WGS) entry which is preliminary data.</text>
</comment>
<reference evidence="3" key="1">
    <citation type="submission" date="2021-01" db="EMBL/GenBank/DDBJ databases">
        <title>Whole genome shotgun sequence of Dactylosporangium siamense NBRC 106093.</title>
        <authorList>
            <person name="Komaki H."/>
            <person name="Tamura T."/>
        </authorList>
    </citation>
    <scope>NUCLEOTIDE SEQUENCE</scope>
    <source>
        <strain evidence="3">NBRC 106093</strain>
    </source>
</reference>
<dbReference type="InterPro" id="IPR009061">
    <property type="entry name" value="DNA-bd_dom_put_sf"/>
</dbReference>
<evidence type="ECO:0000313" key="4">
    <source>
        <dbReference type="Proteomes" id="UP000660611"/>
    </source>
</evidence>
<accession>A0A919U8D3</accession>
<dbReference type="SMART" id="SM00422">
    <property type="entry name" value="HTH_MERR"/>
    <property type="match status" value="1"/>
</dbReference>
<name>A0A919U8D3_9ACTN</name>
<dbReference type="PANTHER" id="PTHR30204">
    <property type="entry name" value="REDOX-CYCLING DRUG-SENSING TRANSCRIPTIONAL ACTIVATOR SOXR"/>
    <property type="match status" value="1"/>
</dbReference>
<gene>
    <name evidence="3" type="ORF">Dsi01nite_036380</name>
</gene>
<keyword evidence="4" id="KW-1185">Reference proteome</keyword>
<evidence type="ECO:0000256" key="1">
    <source>
        <dbReference type="ARBA" id="ARBA00023125"/>
    </source>
</evidence>
<evidence type="ECO:0000313" key="3">
    <source>
        <dbReference type="EMBL" id="GIG45597.1"/>
    </source>
</evidence>
<protein>
    <recommendedName>
        <fullName evidence="2">HTH merR-type domain-containing protein</fullName>
    </recommendedName>
</protein>
<dbReference type="Gene3D" id="3.20.80.10">
    <property type="entry name" value="Regulatory factor, effector binding domain"/>
    <property type="match status" value="1"/>
</dbReference>
<dbReference type="Gene3D" id="1.10.1660.10">
    <property type="match status" value="1"/>
</dbReference>
<dbReference type="SUPFAM" id="SSF46955">
    <property type="entry name" value="Putative DNA-binding domain"/>
    <property type="match status" value="1"/>
</dbReference>
<evidence type="ECO:0000259" key="2">
    <source>
        <dbReference type="PROSITE" id="PS50937"/>
    </source>
</evidence>
<proteinExistence type="predicted"/>
<dbReference type="InterPro" id="IPR000551">
    <property type="entry name" value="MerR-type_HTH_dom"/>
</dbReference>
<dbReference type="InterPro" id="IPR047057">
    <property type="entry name" value="MerR_fam"/>
</dbReference>
<dbReference type="RefSeq" id="WP_308442061.1">
    <property type="nucleotide sequence ID" value="NZ_BAAAVW010000011.1"/>
</dbReference>
<dbReference type="EMBL" id="BONQ01000054">
    <property type="protein sequence ID" value="GIG45597.1"/>
    <property type="molecule type" value="Genomic_DNA"/>
</dbReference>
<organism evidence="3 4">
    <name type="scientific">Dactylosporangium siamense</name>
    <dbReference type="NCBI Taxonomy" id="685454"/>
    <lineage>
        <taxon>Bacteria</taxon>
        <taxon>Bacillati</taxon>
        <taxon>Actinomycetota</taxon>
        <taxon>Actinomycetes</taxon>
        <taxon>Micromonosporales</taxon>
        <taxon>Micromonosporaceae</taxon>
        <taxon>Dactylosporangium</taxon>
    </lineage>
</organism>
<dbReference type="GO" id="GO:0003677">
    <property type="term" value="F:DNA binding"/>
    <property type="evidence" value="ECO:0007669"/>
    <property type="project" value="UniProtKB-KW"/>
</dbReference>
<dbReference type="GO" id="GO:0003700">
    <property type="term" value="F:DNA-binding transcription factor activity"/>
    <property type="evidence" value="ECO:0007669"/>
    <property type="project" value="InterPro"/>
</dbReference>
<dbReference type="AlphaFoldDB" id="A0A919U8D3"/>
<dbReference type="PROSITE" id="PS50937">
    <property type="entry name" value="HTH_MERR_2"/>
    <property type="match status" value="1"/>
</dbReference>
<sequence length="266" mass="29472">MDGKHLLAGEFGAAARLSPKALRLYAEQGLLVPARVDPASGYRYYSPDQLRRARLIGRLRSLGVPLARIAFLADLTPQARSLELRGWLRSERDRLDERAAVVEAIDRSYEDVTLIEAVRLRDVPATKVVCRSRQVDTVALPELIRAAQHDIRAHLRASGLPPDGPMRVGFGDLVTPESEATVEVAIAYEGTAEPVDDLYIRLVPAHTEAYVPVPAPLEDYPLILRVYDAVEAWTDYRPGVTCTGRPYERYPGTGAARFDVAYPVSR</sequence>
<keyword evidence="1" id="KW-0238">DNA-binding</keyword>
<dbReference type="InterPro" id="IPR011256">
    <property type="entry name" value="Reg_factor_effector_dom_sf"/>
</dbReference>
<dbReference type="SUPFAM" id="SSF55136">
    <property type="entry name" value="Probable bacterial effector-binding domain"/>
    <property type="match status" value="1"/>
</dbReference>
<feature type="domain" description="HTH merR-type" evidence="2">
    <location>
        <begin position="9"/>
        <end position="75"/>
    </location>
</feature>
<dbReference type="Pfam" id="PF13411">
    <property type="entry name" value="MerR_1"/>
    <property type="match status" value="1"/>
</dbReference>